<proteinExistence type="predicted"/>
<accession>A0ACC6V257</accession>
<name>A0ACC6V257_9CREN</name>
<organism evidence="1 2">
    <name type="scientific">Thermoproteus sp. AZ2</name>
    <dbReference type="NCBI Taxonomy" id="1609232"/>
    <lineage>
        <taxon>Archaea</taxon>
        <taxon>Thermoproteota</taxon>
        <taxon>Thermoprotei</taxon>
        <taxon>Thermoproteales</taxon>
        <taxon>Thermoproteaceae</taxon>
        <taxon>Thermoproteus</taxon>
    </lineage>
</organism>
<dbReference type="Proteomes" id="UP000033636">
    <property type="component" value="Unassembled WGS sequence"/>
</dbReference>
<dbReference type="EMBL" id="JZWT02000013">
    <property type="protein sequence ID" value="MFB6490720.1"/>
    <property type="molecule type" value="Genomic_DNA"/>
</dbReference>
<keyword evidence="1" id="KW-0689">Ribosomal protein</keyword>
<comment type="caution">
    <text evidence="1">The sequence shown here is derived from an EMBL/GenBank/DDBJ whole genome shotgun (WGS) entry which is preliminary data.</text>
</comment>
<keyword evidence="1" id="KW-0687">Ribonucleoprotein</keyword>
<protein>
    <submittedName>
        <fullName evidence="1">50S ribosomal protein L29</fullName>
    </submittedName>
</protein>
<sequence>MSSQPKKLNAKTLRQMSREERLKLLDQLRAEYVRLQTQRARGIIENSGRIRYIRRAIARILTIEREQSS</sequence>
<evidence type="ECO:0000313" key="1">
    <source>
        <dbReference type="EMBL" id="MFB6490720.1"/>
    </source>
</evidence>
<gene>
    <name evidence="1" type="primary">rpmC</name>
    <name evidence="1" type="ORF">TU35_005670</name>
</gene>
<reference evidence="1" key="1">
    <citation type="submission" date="2024-07" db="EMBL/GenBank/DDBJ databases">
        <title>Metagenome and Metagenome-Assembled Genomes of Archaea from a hot spring from the geothermal field of Los Azufres, Mexico.</title>
        <authorList>
            <person name="Marin-Paredes R."/>
            <person name="Martinez-Romero E."/>
            <person name="Servin-Garciduenas L.E."/>
        </authorList>
    </citation>
    <scope>NUCLEOTIDE SEQUENCE</scope>
</reference>
<evidence type="ECO:0000313" key="2">
    <source>
        <dbReference type="Proteomes" id="UP000033636"/>
    </source>
</evidence>